<dbReference type="AlphaFoldDB" id="A0A147JBK4"/>
<dbReference type="PATRIC" id="fig|33051.5.peg.1175"/>
<dbReference type="RefSeq" id="WP_058636387.1">
    <property type="nucleotide sequence ID" value="NZ_LDTC01000019.1"/>
</dbReference>
<dbReference type="PANTHER" id="PTHR42830">
    <property type="entry name" value="OSMOTICALLY INDUCIBLE FAMILY PROTEIN"/>
    <property type="match status" value="1"/>
</dbReference>
<name>A0A147JBK4_9SPHN</name>
<dbReference type="EMBL" id="LDTC01000019">
    <property type="protein sequence ID" value="KTW16572.1"/>
    <property type="molecule type" value="Genomic_DNA"/>
</dbReference>
<dbReference type="Proteomes" id="UP000074410">
    <property type="component" value="Unassembled WGS sequence"/>
</dbReference>
<dbReference type="PANTHER" id="PTHR42830:SF2">
    <property type="entry name" value="OSMC_OHR FAMILY PROTEIN"/>
    <property type="match status" value="1"/>
</dbReference>
<accession>A0A147JBK4</accession>
<sequence length="158" mass="17374">MAEEHEYTCRINWTGNRGAGTRTYGGYDRTWDVVTPGKPTIHCSNDPLLGGDPTLPNPEDLLLASLSSCHMLWYLHLASSAKIVVHRYTDDPLGVGEVHADGSGQFLRATLRPAIVVAEGTDIPQAESIHHEVHRYCFIARSVNFPVTYSPTFEIAVG</sequence>
<reference evidence="1 2" key="1">
    <citation type="journal article" date="2016" name="Front. Microbiol.">
        <title>Genomic Resource of Rice Seed Associated Bacteria.</title>
        <authorList>
            <person name="Midha S."/>
            <person name="Bansal K."/>
            <person name="Sharma S."/>
            <person name="Kumar N."/>
            <person name="Patil P.P."/>
            <person name="Chaudhry V."/>
            <person name="Patil P.B."/>
        </authorList>
    </citation>
    <scope>NUCLEOTIDE SEQUENCE [LARGE SCALE GENOMIC DNA]</scope>
    <source>
        <strain evidence="1 2">NS258</strain>
    </source>
</reference>
<dbReference type="InterPro" id="IPR015946">
    <property type="entry name" value="KH_dom-like_a/b"/>
</dbReference>
<proteinExistence type="predicted"/>
<protein>
    <submittedName>
        <fullName evidence="1">Peroxiredoxin</fullName>
    </submittedName>
</protein>
<evidence type="ECO:0000313" key="1">
    <source>
        <dbReference type="EMBL" id="KTW16572.1"/>
    </source>
</evidence>
<evidence type="ECO:0000313" key="2">
    <source>
        <dbReference type="Proteomes" id="UP000074410"/>
    </source>
</evidence>
<dbReference type="InterPro" id="IPR003718">
    <property type="entry name" value="OsmC/Ohr_fam"/>
</dbReference>
<dbReference type="Gene3D" id="3.30.300.20">
    <property type="match status" value="1"/>
</dbReference>
<gene>
    <name evidence="1" type="ORF">NS258_03415</name>
</gene>
<dbReference type="SUPFAM" id="SSF82784">
    <property type="entry name" value="OsmC-like"/>
    <property type="match status" value="1"/>
</dbReference>
<comment type="caution">
    <text evidence="1">The sequence shown here is derived from an EMBL/GenBank/DDBJ whole genome shotgun (WGS) entry which is preliminary data.</text>
</comment>
<organism evidence="1 2">
    <name type="scientific">Sphingomonas sanguinis</name>
    <dbReference type="NCBI Taxonomy" id="33051"/>
    <lineage>
        <taxon>Bacteria</taxon>
        <taxon>Pseudomonadati</taxon>
        <taxon>Pseudomonadota</taxon>
        <taxon>Alphaproteobacteria</taxon>
        <taxon>Sphingomonadales</taxon>
        <taxon>Sphingomonadaceae</taxon>
        <taxon>Sphingomonas</taxon>
    </lineage>
</organism>
<dbReference type="InterPro" id="IPR036102">
    <property type="entry name" value="OsmC/Ohrsf"/>
</dbReference>
<dbReference type="InterPro" id="IPR052707">
    <property type="entry name" value="OsmC_Ohr_Peroxiredoxin"/>
</dbReference>
<dbReference type="Pfam" id="PF02566">
    <property type="entry name" value="OsmC"/>
    <property type="match status" value="1"/>
</dbReference>